<evidence type="ECO:0000313" key="12">
    <source>
        <dbReference type="Proteomes" id="UP000246114"/>
    </source>
</evidence>
<evidence type="ECO:0000256" key="1">
    <source>
        <dbReference type="ARBA" id="ARBA00001947"/>
    </source>
</evidence>
<dbReference type="NCBIfam" id="NF002759">
    <property type="entry name" value="PRK02813.1"/>
    <property type="match status" value="1"/>
</dbReference>
<dbReference type="Gene3D" id="2.30.250.10">
    <property type="entry name" value="Aminopeptidase i, Domain 2"/>
    <property type="match status" value="1"/>
</dbReference>
<dbReference type="PANTHER" id="PTHR28570">
    <property type="entry name" value="ASPARTYL AMINOPEPTIDASE"/>
    <property type="match status" value="1"/>
</dbReference>
<evidence type="ECO:0000256" key="4">
    <source>
        <dbReference type="ARBA" id="ARBA00022670"/>
    </source>
</evidence>
<dbReference type="SUPFAM" id="SSF53187">
    <property type="entry name" value="Zn-dependent exopeptidases"/>
    <property type="match status" value="1"/>
</dbReference>
<dbReference type="GO" id="GO:0008270">
    <property type="term" value="F:zinc ion binding"/>
    <property type="evidence" value="ECO:0007669"/>
    <property type="project" value="InterPro"/>
</dbReference>
<protein>
    <recommendedName>
        <fullName evidence="10">M18 family aminopeptidase</fullName>
        <ecNumber evidence="10">3.4.11.-</ecNumber>
    </recommendedName>
</protein>
<evidence type="ECO:0000256" key="9">
    <source>
        <dbReference type="RuleBase" id="RU004386"/>
    </source>
</evidence>
<dbReference type="Proteomes" id="UP000246114">
    <property type="component" value="Unassembled WGS sequence"/>
</dbReference>
<evidence type="ECO:0000256" key="5">
    <source>
        <dbReference type="ARBA" id="ARBA00022723"/>
    </source>
</evidence>
<evidence type="ECO:0000256" key="7">
    <source>
        <dbReference type="ARBA" id="ARBA00022833"/>
    </source>
</evidence>
<keyword evidence="7 9" id="KW-0862">Zinc</keyword>
<proteinExistence type="inferred from homology"/>
<keyword evidence="3 9" id="KW-0031">Aminopeptidase</keyword>
<comment type="caution">
    <text evidence="11">The sequence shown here is derived from an EMBL/GenBank/DDBJ whole genome shotgun (WGS) entry which is preliminary data.</text>
</comment>
<evidence type="ECO:0000313" key="11">
    <source>
        <dbReference type="EMBL" id="PWL53865.1"/>
    </source>
</evidence>
<dbReference type="GO" id="GO:0006508">
    <property type="term" value="P:proteolysis"/>
    <property type="evidence" value="ECO:0007669"/>
    <property type="project" value="UniProtKB-KW"/>
</dbReference>
<dbReference type="CDD" id="cd05658">
    <property type="entry name" value="M18_DAP"/>
    <property type="match status" value="1"/>
</dbReference>
<dbReference type="GO" id="GO:0008237">
    <property type="term" value="F:metallopeptidase activity"/>
    <property type="evidence" value="ECO:0007669"/>
    <property type="project" value="UniProtKB-KW"/>
</dbReference>
<evidence type="ECO:0000256" key="8">
    <source>
        <dbReference type="ARBA" id="ARBA00023049"/>
    </source>
</evidence>
<evidence type="ECO:0000256" key="6">
    <source>
        <dbReference type="ARBA" id="ARBA00022801"/>
    </source>
</evidence>
<sequence>MSSKYVKELFNFIEKSPSCFHAIEAIKDQLKSEGFVELLEGKTWSLEVGKKYYVTRNLSSVIAFKIPSKAYKSFHIVASHSDAPTFKIKENAELEVNSKYVQLNTERYGGMLCSTWFDRPLSIAGRILVKGENGVKTHLVNIDKDLVVIPNVAIHMNRTANDGYAYNAQVDMLPLYGSNDAKDSFLKLVAENAGVKVEDILGTDLFLYNRMNGTVAGLNEEFILCAKLDDLECAFTSLQGFLKGQSENSASVYCVFDNEEVGSGTKQGAASTFLYDTLKRINMAMGRSEEDYYTTVASSFMLSADNAHAVHPNHPSKSDPTNRVYMNEGVVIKYNANQKYTTDGVSSAIFKNICESVDVPCQSFTNRSDMLGGSTLGNISNSQVSLNTVDIGLPQLAMHSTYETAGAKDLEYMVKAVEAFYNSCIEAVEDGQYSIIK</sequence>
<dbReference type="EC" id="3.4.11.-" evidence="10"/>
<dbReference type="PANTHER" id="PTHR28570:SF3">
    <property type="entry name" value="ASPARTYL AMINOPEPTIDASE"/>
    <property type="match status" value="1"/>
</dbReference>
<comment type="cofactor">
    <cofactor evidence="1 10">
        <name>Zn(2+)</name>
        <dbReference type="ChEBI" id="CHEBI:29105"/>
    </cofactor>
</comment>
<dbReference type="SUPFAM" id="SSF101821">
    <property type="entry name" value="Aminopeptidase/glucanase lid domain"/>
    <property type="match status" value="1"/>
</dbReference>
<dbReference type="InterPro" id="IPR001948">
    <property type="entry name" value="Peptidase_M18"/>
</dbReference>
<evidence type="ECO:0000256" key="3">
    <source>
        <dbReference type="ARBA" id="ARBA00022438"/>
    </source>
</evidence>
<dbReference type="GO" id="GO:0005737">
    <property type="term" value="C:cytoplasm"/>
    <property type="evidence" value="ECO:0007669"/>
    <property type="project" value="UniProtKB-ARBA"/>
</dbReference>
<name>A0A316M9X8_9CLOT</name>
<dbReference type="AlphaFoldDB" id="A0A316M9X8"/>
<dbReference type="Gene3D" id="3.40.630.10">
    <property type="entry name" value="Zn peptidases"/>
    <property type="match status" value="1"/>
</dbReference>
<dbReference type="EMBL" id="QAMZ01000029">
    <property type="protein sequence ID" value="PWL53865.1"/>
    <property type="molecule type" value="Genomic_DNA"/>
</dbReference>
<keyword evidence="4 9" id="KW-0645">Protease</keyword>
<keyword evidence="8 9" id="KW-0482">Metalloprotease</keyword>
<evidence type="ECO:0000256" key="2">
    <source>
        <dbReference type="ARBA" id="ARBA00008290"/>
    </source>
</evidence>
<dbReference type="PRINTS" id="PR00932">
    <property type="entry name" value="AMINO1PTASE"/>
</dbReference>
<evidence type="ECO:0000256" key="10">
    <source>
        <dbReference type="RuleBase" id="RU004387"/>
    </source>
</evidence>
<dbReference type="RefSeq" id="WP_412894328.1">
    <property type="nucleotide sequence ID" value="NZ_JBKTEK010000014.1"/>
</dbReference>
<dbReference type="InterPro" id="IPR023358">
    <property type="entry name" value="Peptidase_M18_dom2"/>
</dbReference>
<keyword evidence="5 9" id="KW-0479">Metal-binding</keyword>
<reference evidence="11 12" key="1">
    <citation type="submission" date="2018-03" db="EMBL/GenBank/DDBJ databases">
        <title>The uncultured portion of the human microbiome is neutrally assembled.</title>
        <authorList>
            <person name="Jeraldo P."/>
            <person name="Boardman L."/>
            <person name="White B.A."/>
            <person name="Nelson H."/>
            <person name="Goldenfeld N."/>
            <person name="Chia N."/>
        </authorList>
    </citation>
    <scope>NUCLEOTIDE SEQUENCE [LARGE SCALE GENOMIC DNA]</scope>
    <source>
        <strain evidence="11">CIM:MAG 903</strain>
    </source>
</reference>
<keyword evidence="6 9" id="KW-0378">Hydrolase</keyword>
<accession>A0A316M9X8</accession>
<dbReference type="GO" id="GO:0004177">
    <property type="term" value="F:aminopeptidase activity"/>
    <property type="evidence" value="ECO:0007669"/>
    <property type="project" value="UniProtKB-KW"/>
</dbReference>
<dbReference type="Pfam" id="PF02127">
    <property type="entry name" value="Peptidase_M18"/>
    <property type="match status" value="1"/>
</dbReference>
<organism evidence="11 12">
    <name type="scientific">Clostridium cadaveris</name>
    <dbReference type="NCBI Taxonomy" id="1529"/>
    <lineage>
        <taxon>Bacteria</taxon>
        <taxon>Bacillati</taxon>
        <taxon>Bacillota</taxon>
        <taxon>Clostridia</taxon>
        <taxon>Eubacteriales</taxon>
        <taxon>Clostridiaceae</taxon>
        <taxon>Clostridium</taxon>
    </lineage>
</organism>
<gene>
    <name evidence="11" type="ORF">DBY38_05590</name>
</gene>
<comment type="similarity">
    <text evidence="2 9">Belongs to the peptidase M18 family.</text>
</comment>